<evidence type="ECO:0000313" key="1">
    <source>
        <dbReference type="EMBL" id="EPS60988.1"/>
    </source>
</evidence>
<dbReference type="PANTHER" id="PTHR37243:SF2">
    <property type="entry name" value="NEGATIVE REGULATOR OF SYSTEMIC ACQUIRED RESISTANCE SNI1"/>
    <property type="match status" value="1"/>
</dbReference>
<dbReference type="OrthoDB" id="1885692at2759"/>
<dbReference type="GO" id="GO:0010113">
    <property type="term" value="P:negative regulation of systemic acquired resistance"/>
    <property type="evidence" value="ECO:0007669"/>
    <property type="project" value="TreeGrafter"/>
</dbReference>
<gene>
    <name evidence="1" type="ORF">M569_13816</name>
</gene>
<dbReference type="GO" id="GO:0006974">
    <property type="term" value="P:DNA damage response"/>
    <property type="evidence" value="ECO:0007669"/>
    <property type="project" value="InterPro"/>
</dbReference>
<dbReference type="PANTHER" id="PTHR37243">
    <property type="entry name" value="NEGATIVE REGULATOR OF SYSTEMIC ACQUIRED RESISTANCE SNI1"/>
    <property type="match status" value="1"/>
</dbReference>
<dbReference type="GO" id="GO:0045892">
    <property type="term" value="P:negative regulation of DNA-templated transcription"/>
    <property type="evidence" value="ECO:0007669"/>
    <property type="project" value="InterPro"/>
</dbReference>
<evidence type="ECO:0000313" key="2">
    <source>
        <dbReference type="Proteomes" id="UP000015453"/>
    </source>
</evidence>
<organism evidence="1 2">
    <name type="scientific">Genlisea aurea</name>
    <dbReference type="NCBI Taxonomy" id="192259"/>
    <lineage>
        <taxon>Eukaryota</taxon>
        <taxon>Viridiplantae</taxon>
        <taxon>Streptophyta</taxon>
        <taxon>Embryophyta</taxon>
        <taxon>Tracheophyta</taxon>
        <taxon>Spermatophyta</taxon>
        <taxon>Magnoliopsida</taxon>
        <taxon>eudicotyledons</taxon>
        <taxon>Gunneridae</taxon>
        <taxon>Pentapetalae</taxon>
        <taxon>asterids</taxon>
        <taxon>lamiids</taxon>
        <taxon>Lamiales</taxon>
        <taxon>Lentibulariaceae</taxon>
        <taxon>Genlisea</taxon>
    </lineage>
</organism>
<dbReference type="InterPro" id="IPR034561">
    <property type="entry name" value="SNI1"/>
</dbReference>
<dbReference type="GO" id="GO:0005634">
    <property type="term" value="C:nucleus"/>
    <property type="evidence" value="ECO:0007669"/>
    <property type="project" value="InterPro"/>
</dbReference>
<comment type="caution">
    <text evidence="1">The sequence shown here is derived from an EMBL/GenBank/DDBJ whole genome shotgun (WGS) entry which is preliminary data.</text>
</comment>
<reference evidence="1 2" key="1">
    <citation type="journal article" date="2013" name="BMC Genomics">
        <title>The miniature genome of a carnivorous plant Genlisea aurea contains a low number of genes and short non-coding sequences.</title>
        <authorList>
            <person name="Leushkin E.V."/>
            <person name="Sutormin R.A."/>
            <person name="Nabieva E.R."/>
            <person name="Penin A.A."/>
            <person name="Kondrashov A.S."/>
            <person name="Logacheva M.D."/>
        </authorList>
    </citation>
    <scope>NUCLEOTIDE SEQUENCE [LARGE SCALE GENOMIC DNA]</scope>
</reference>
<feature type="non-terminal residue" evidence="1">
    <location>
        <position position="69"/>
    </location>
</feature>
<proteinExistence type="predicted"/>
<protein>
    <submittedName>
        <fullName evidence="1">Uncharacterized protein</fullName>
    </submittedName>
</protein>
<name>S8DDZ2_9LAMI</name>
<sequence>QVMELDVSWQIADRNGLTNRADRRRTAVIDVILDELIYDSSHLRSFLQAFEAKRKLEIIVRYFQKYMPK</sequence>
<feature type="non-terminal residue" evidence="1">
    <location>
        <position position="1"/>
    </location>
</feature>
<dbReference type="GO" id="GO:0000976">
    <property type="term" value="F:transcription cis-regulatory region binding"/>
    <property type="evidence" value="ECO:0007669"/>
    <property type="project" value="TreeGrafter"/>
</dbReference>
<dbReference type="Proteomes" id="UP000015453">
    <property type="component" value="Unassembled WGS sequence"/>
</dbReference>
<accession>S8DDZ2</accession>
<dbReference type="AlphaFoldDB" id="S8DDZ2"/>
<dbReference type="GO" id="GO:0030915">
    <property type="term" value="C:Smc5-Smc6 complex"/>
    <property type="evidence" value="ECO:0007669"/>
    <property type="project" value="InterPro"/>
</dbReference>
<dbReference type="EMBL" id="AUSU01007166">
    <property type="protein sequence ID" value="EPS60988.1"/>
    <property type="molecule type" value="Genomic_DNA"/>
</dbReference>
<keyword evidence="2" id="KW-1185">Reference proteome</keyword>